<dbReference type="HAMAP" id="MF_01515">
    <property type="entry name" value="UPF0316"/>
    <property type="match status" value="1"/>
</dbReference>
<feature type="transmembrane region" description="Helical" evidence="6">
    <location>
        <begin position="6"/>
        <end position="26"/>
    </location>
</feature>
<keyword evidence="3 6" id="KW-0812">Transmembrane</keyword>
<dbReference type="GO" id="GO:0005886">
    <property type="term" value="C:plasma membrane"/>
    <property type="evidence" value="ECO:0007669"/>
    <property type="project" value="UniProtKB-SubCell"/>
</dbReference>
<protein>
    <recommendedName>
        <fullName evidence="6">UPF0316 protein SAMN05216283_10756</fullName>
    </recommendedName>
</protein>
<organism evidence="9 10">
    <name type="scientific">Sunxiuqinia elliptica</name>
    <dbReference type="NCBI Taxonomy" id="655355"/>
    <lineage>
        <taxon>Bacteria</taxon>
        <taxon>Pseudomonadati</taxon>
        <taxon>Bacteroidota</taxon>
        <taxon>Bacteroidia</taxon>
        <taxon>Marinilabiliales</taxon>
        <taxon>Prolixibacteraceae</taxon>
        <taxon>Sunxiuqinia</taxon>
    </lineage>
</organism>
<evidence type="ECO:0000256" key="4">
    <source>
        <dbReference type="ARBA" id="ARBA00022989"/>
    </source>
</evidence>
<dbReference type="AlphaFoldDB" id="A0A1I2IZL5"/>
<keyword evidence="5 6" id="KW-0472">Membrane</keyword>
<gene>
    <name evidence="9" type="ORF">SAMN05216283_10756</name>
</gene>
<reference evidence="9 10" key="1">
    <citation type="submission" date="2016-10" db="EMBL/GenBank/DDBJ databases">
        <authorList>
            <person name="de Groot N.N."/>
        </authorList>
    </citation>
    <scope>NUCLEOTIDE SEQUENCE [LARGE SCALE GENOMIC DNA]</scope>
    <source>
        <strain evidence="9 10">CGMCC 1.9156</strain>
    </source>
</reference>
<dbReference type="EMBL" id="FONW01000007">
    <property type="protein sequence ID" value="SFF47158.1"/>
    <property type="molecule type" value="Genomic_DNA"/>
</dbReference>
<feature type="transmembrane region" description="Helical" evidence="6">
    <location>
        <begin position="74"/>
        <end position="94"/>
    </location>
</feature>
<evidence type="ECO:0000256" key="1">
    <source>
        <dbReference type="ARBA" id="ARBA00004651"/>
    </source>
</evidence>
<evidence type="ECO:0000256" key="5">
    <source>
        <dbReference type="ARBA" id="ARBA00023136"/>
    </source>
</evidence>
<dbReference type="Pfam" id="PF10035">
    <property type="entry name" value="DUF2179"/>
    <property type="match status" value="1"/>
</dbReference>
<feature type="domain" description="DUF5698" evidence="8">
    <location>
        <begin position="35"/>
        <end position="91"/>
    </location>
</feature>
<dbReference type="STRING" id="655355.SAMN05216283_10756"/>
<evidence type="ECO:0000259" key="8">
    <source>
        <dbReference type="Pfam" id="PF18955"/>
    </source>
</evidence>
<dbReference type="PANTHER" id="PTHR40060">
    <property type="entry name" value="UPF0316 PROTEIN YEBE"/>
    <property type="match status" value="1"/>
</dbReference>
<proteinExistence type="inferred from homology"/>
<dbReference type="InterPro" id="IPR022930">
    <property type="entry name" value="UPF0316"/>
</dbReference>
<dbReference type="Pfam" id="PF18955">
    <property type="entry name" value="DUF5698"/>
    <property type="match status" value="1"/>
</dbReference>
<comment type="subcellular location">
    <subcellularLocation>
        <location evidence="1 6">Cell membrane</location>
        <topology evidence="1 6">Multi-pass membrane protein</topology>
    </subcellularLocation>
</comment>
<evidence type="ECO:0000313" key="10">
    <source>
        <dbReference type="Proteomes" id="UP000198964"/>
    </source>
</evidence>
<feature type="domain" description="DUF2179" evidence="7">
    <location>
        <begin position="125"/>
        <end position="175"/>
    </location>
</feature>
<dbReference type="Gene3D" id="3.30.70.120">
    <property type="match status" value="1"/>
</dbReference>
<accession>A0A1I2IZL5</accession>
<dbReference type="RefSeq" id="WP_093920393.1">
    <property type="nucleotide sequence ID" value="NZ_FONW01000007.1"/>
</dbReference>
<comment type="similarity">
    <text evidence="6">Belongs to the UPF0316 family.</text>
</comment>
<feature type="transmembrane region" description="Helical" evidence="6">
    <location>
        <begin position="47"/>
        <end position="68"/>
    </location>
</feature>
<name>A0A1I2IZL5_9BACT</name>
<dbReference type="PANTHER" id="PTHR40060:SF1">
    <property type="entry name" value="UPF0316 PROTEIN YEBE"/>
    <property type="match status" value="1"/>
</dbReference>
<dbReference type="InterPro" id="IPR044035">
    <property type="entry name" value="DUF5698"/>
</dbReference>
<dbReference type="InterPro" id="IPR015867">
    <property type="entry name" value="N-reg_PII/ATP_PRibTrfase_C"/>
</dbReference>
<dbReference type="CDD" id="cd16381">
    <property type="entry name" value="YitT_C_like_1"/>
    <property type="match status" value="1"/>
</dbReference>
<evidence type="ECO:0000256" key="3">
    <source>
        <dbReference type="ARBA" id="ARBA00022692"/>
    </source>
</evidence>
<sequence length="193" mass="21665">MEILSINFWEGNLFSYVVLPLLIFFARISDVTVGTLRIVMVSKGQKLIAPLLGFFEVVIWLVTMSKIIQNIDNWVAYVAYGAGFATGNYIGLIIEEKLAVGIVQLQIITRKSADNLIAKLKASGYGITHHEAQGANEKVAVIYTIIKRNELKKVLEIMRTYNPKAFYSIEDVKSISKGVPGFVKPELRWRKGK</sequence>
<dbReference type="NCBIfam" id="NF003191">
    <property type="entry name" value="PRK04164.1-2"/>
    <property type="match status" value="1"/>
</dbReference>
<keyword evidence="4 6" id="KW-1133">Transmembrane helix</keyword>
<evidence type="ECO:0000313" key="9">
    <source>
        <dbReference type="EMBL" id="SFF47158.1"/>
    </source>
</evidence>
<evidence type="ECO:0000259" key="7">
    <source>
        <dbReference type="Pfam" id="PF10035"/>
    </source>
</evidence>
<keyword evidence="2 6" id="KW-1003">Cell membrane</keyword>
<keyword evidence="10" id="KW-1185">Reference proteome</keyword>
<dbReference type="Proteomes" id="UP000198964">
    <property type="component" value="Unassembled WGS sequence"/>
</dbReference>
<evidence type="ECO:0000256" key="2">
    <source>
        <dbReference type="ARBA" id="ARBA00022475"/>
    </source>
</evidence>
<dbReference type="InterPro" id="IPR019264">
    <property type="entry name" value="DUF2179"/>
</dbReference>
<evidence type="ECO:0000256" key="6">
    <source>
        <dbReference type="HAMAP-Rule" id="MF_01515"/>
    </source>
</evidence>